<organism evidence="1 2">
    <name type="scientific">Rhizobium mongolense</name>
    <dbReference type="NCBI Taxonomy" id="57676"/>
    <lineage>
        <taxon>Bacteria</taxon>
        <taxon>Pseudomonadati</taxon>
        <taxon>Pseudomonadota</taxon>
        <taxon>Alphaproteobacteria</taxon>
        <taxon>Hyphomicrobiales</taxon>
        <taxon>Rhizobiaceae</taxon>
        <taxon>Rhizobium/Agrobacterium group</taxon>
        <taxon>Rhizobium</taxon>
    </lineage>
</organism>
<gene>
    <name evidence="1" type="ORF">GGE12_001250</name>
</gene>
<dbReference type="Proteomes" id="UP000533641">
    <property type="component" value="Unassembled WGS sequence"/>
</dbReference>
<dbReference type="AlphaFoldDB" id="A0A7W6RKB6"/>
<name>A0A7W6RKB6_9HYPH</name>
<protein>
    <submittedName>
        <fullName evidence="1">Uncharacterized protein</fullName>
    </submittedName>
</protein>
<evidence type="ECO:0000313" key="2">
    <source>
        <dbReference type="Proteomes" id="UP000533641"/>
    </source>
</evidence>
<proteinExistence type="predicted"/>
<dbReference type="EMBL" id="JACIGM010000002">
    <property type="protein sequence ID" value="MBB4273496.1"/>
    <property type="molecule type" value="Genomic_DNA"/>
</dbReference>
<accession>A0A7W6RKB6</accession>
<comment type="caution">
    <text evidence="1">The sequence shown here is derived from an EMBL/GenBank/DDBJ whole genome shotgun (WGS) entry which is preliminary data.</text>
</comment>
<reference evidence="1 2" key="1">
    <citation type="submission" date="2020-08" db="EMBL/GenBank/DDBJ databases">
        <title>Genomic Encyclopedia of Type Strains, Phase IV (KMG-V): Genome sequencing to study the core and pangenomes of soil and plant-associated prokaryotes.</title>
        <authorList>
            <person name="Whitman W."/>
        </authorList>
    </citation>
    <scope>NUCLEOTIDE SEQUENCE [LARGE SCALE GENOMIC DNA]</scope>
    <source>
        <strain evidence="1 2">SEMIA 402</strain>
    </source>
</reference>
<sequence length="60" mass="6626">MSLTFATAGAVCWHFSPADKTNRAGAPQQLVSRVTEKMPATRIETGWLDWGSAACRFQLR</sequence>
<evidence type="ECO:0000313" key="1">
    <source>
        <dbReference type="EMBL" id="MBB4273496.1"/>
    </source>
</evidence>